<dbReference type="InterPro" id="IPR001005">
    <property type="entry name" value="SANT/Myb"/>
</dbReference>
<evidence type="ECO:0000313" key="6">
    <source>
        <dbReference type="EMBL" id="OMO67388.1"/>
    </source>
</evidence>
<feature type="compositionally biased region" description="Polar residues" evidence="3">
    <location>
        <begin position="308"/>
        <end position="318"/>
    </location>
</feature>
<dbReference type="OMA" id="QEYSLWR"/>
<feature type="domain" description="Myb-like" evidence="4">
    <location>
        <begin position="423"/>
        <end position="472"/>
    </location>
</feature>
<dbReference type="PROSITE" id="PS50090">
    <property type="entry name" value="MYB_LIKE"/>
    <property type="match status" value="3"/>
</dbReference>
<name>A0A1R3HAM4_COCAP</name>
<dbReference type="InterPro" id="IPR009057">
    <property type="entry name" value="Homeodomain-like_sf"/>
</dbReference>
<dbReference type="Pfam" id="PF08288">
    <property type="entry name" value="PIGA"/>
    <property type="match status" value="1"/>
</dbReference>
<comment type="caution">
    <text evidence="6">The sequence shown here is derived from an EMBL/GenBank/DDBJ whole genome shotgun (WGS) entry which is preliminary data.</text>
</comment>
<evidence type="ECO:0000313" key="7">
    <source>
        <dbReference type="Proteomes" id="UP000188268"/>
    </source>
</evidence>
<feature type="compositionally biased region" description="Basic and acidic residues" evidence="3">
    <location>
        <begin position="1"/>
        <end position="16"/>
    </location>
</feature>
<dbReference type="Gene3D" id="3.40.50.2000">
    <property type="entry name" value="Glycogen Phosphorylase B"/>
    <property type="match status" value="2"/>
</dbReference>
<dbReference type="PROSITE" id="PS51294">
    <property type="entry name" value="HTH_MYB"/>
    <property type="match status" value="1"/>
</dbReference>
<dbReference type="SMART" id="SM00717">
    <property type="entry name" value="SANT"/>
    <property type="match status" value="2"/>
</dbReference>
<evidence type="ECO:0000256" key="2">
    <source>
        <dbReference type="ARBA" id="ARBA00023242"/>
    </source>
</evidence>
<feature type="compositionally biased region" description="Basic and acidic residues" evidence="3">
    <location>
        <begin position="274"/>
        <end position="287"/>
    </location>
</feature>
<evidence type="ECO:0000256" key="3">
    <source>
        <dbReference type="SAM" id="MobiDB-lite"/>
    </source>
</evidence>
<dbReference type="PANTHER" id="PTHR47430:SF4">
    <property type="entry name" value="GB|AAC33480.1"/>
    <property type="match status" value="1"/>
</dbReference>
<evidence type="ECO:0008006" key="8">
    <source>
        <dbReference type="Google" id="ProtNLM"/>
    </source>
</evidence>
<dbReference type="GO" id="GO:0017176">
    <property type="term" value="F:phosphatidylinositol N-acetylglucosaminyltransferase activity"/>
    <property type="evidence" value="ECO:0007669"/>
    <property type="project" value="InterPro"/>
</dbReference>
<dbReference type="InterPro" id="IPR039507">
    <property type="entry name" value="PIG-A/GPI3"/>
</dbReference>
<dbReference type="GO" id="GO:0005634">
    <property type="term" value="C:nucleus"/>
    <property type="evidence" value="ECO:0007669"/>
    <property type="project" value="UniProtKB-SubCell"/>
</dbReference>
<sequence length="1016" mass="116311">MGKKVREKDRHERENNQVEEGVVLERQSDFEGASTGNMDDVPKSMNRDIDRKKRKEDNGEMKKDRIKKRKLVFDADGEESHKAQKKHKKSKDGTDEVKEASRETCSVGKENVKQESSKEMYLENIFELEAKRVRKAKHKNKNKDRNDAAAIATEDLESSEMQEVVGLRNSCRFEDINKMVHGKEGEFRKNKKKKKQKPEKVGGDLSGCITVMSSMTDENETNKKKSKCHKTGSDGNDHASFNGIEDQEVACCNGKEDSAMNEAQCRNGGNVDVRNAEDVNRGMEKKSKSVKGKKEGKRLKADSRTRKSVNTTNESENATPKERSKRVSFSDQVEVFPHADVTDADQDGKDGFVYARRYSKEEDTIIMDAVANYVESHNLGDDGIHMIMNCHQYPEIRNCWNEIQAAIPWRPKDSVYRRGHVLFERDEKRRWTPEEYELVQKFVEKHGPKWKMLADTLGKHRHHVKDTWRRIRQTNINRGHWSQQEYQSLFDLVNLDLSMKAFEEKKSKHGMLRDNICWTAISDKMETRGFVNCCKKWYESLTSPMVAEGIWADADDYRMLDALSSLDACCMEDVDWDNLLEHRSGDLCRKRWNQMVRHIGPHRDQPFNEQVETMSKRYRPDMVDAREAIDSKQPVVVMTHAYGNRSGVRYMTGGLKVYYVPWRPFLMQNTLPTFYGTLPIVRTILIREKISLVHGHQAFSTLCHEALMHARTMGHKVVFTDHSLYGFADVGSIHMNKVLQFTLADVTRAICVSHTSKENTVLRSGLPPEKVFMIPNAVDTAMFKPAQERLGHDEIVIVVISRLVYRKGADLLVEVIPEVCHLYPNVSFLDHGISDKIMDRVEMLGAVPHASVRSVLISGHIFLNSSLTEAFCIAILEAASCGLLTVSTRVGGVPEVLPDDMVVLAEPDPSDMVQAIKKAISILPKIDPQVMHERMKRLYNWNDVAKRTEIVYNRALKCSDQSLLERLSRYLSCGAWAGKLFCLVMIIDYLLWRLLELLQPAKDIEEVPDVVLPQDE</sequence>
<dbReference type="Gene3D" id="1.10.10.60">
    <property type="entry name" value="Homeodomain-like"/>
    <property type="match status" value="2"/>
</dbReference>
<feature type="compositionally biased region" description="Basic residues" evidence="3">
    <location>
        <begin position="288"/>
        <end position="297"/>
    </location>
</feature>
<proteinExistence type="predicted"/>
<evidence type="ECO:0000259" key="4">
    <source>
        <dbReference type="PROSITE" id="PS50090"/>
    </source>
</evidence>
<feature type="compositionally biased region" description="Basic and acidic residues" evidence="3">
    <location>
        <begin position="91"/>
        <end position="102"/>
    </location>
</feature>
<reference evidence="6 7" key="1">
    <citation type="submission" date="2013-09" db="EMBL/GenBank/DDBJ databases">
        <title>Corchorus capsularis genome sequencing.</title>
        <authorList>
            <person name="Alam M."/>
            <person name="Haque M.S."/>
            <person name="Islam M.S."/>
            <person name="Emdad E.M."/>
            <person name="Islam M.M."/>
            <person name="Ahmed B."/>
            <person name="Halim A."/>
            <person name="Hossen Q.M.M."/>
            <person name="Hossain M.Z."/>
            <person name="Ahmed R."/>
            <person name="Khan M.M."/>
            <person name="Islam R."/>
            <person name="Rashid M.M."/>
            <person name="Khan S.A."/>
            <person name="Rahman M.S."/>
            <person name="Alam M."/>
        </authorList>
    </citation>
    <scope>NUCLEOTIDE SEQUENCE [LARGE SCALE GENOMIC DNA]</scope>
    <source>
        <strain evidence="7">cv. CVL-1</strain>
        <tissue evidence="6">Whole seedling</tissue>
    </source>
</reference>
<feature type="region of interest" description="Disordered" evidence="3">
    <location>
        <begin position="265"/>
        <end position="329"/>
    </location>
</feature>
<keyword evidence="7" id="KW-1185">Reference proteome</keyword>
<dbReference type="STRING" id="210143.A0A1R3HAM4"/>
<dbReference type="SUPFAM" id="SSF53756">
    <property type="entry name" value="UDP-Glycosyltransferase/glycogen phosphorylase"/>
    <property type="match status" value="1"/>
</dbReference>
<dbReference type="Proteomes" id="UP000188268">
    <property type="component" value="Unassembled WGS sequence"/>
</dbReference>
<feature type="region of interest" description="Disordered" evidence="3">
    <location>
        <begin position="136"/>
        <end position="161"/>
    </location>
</feature>
<comment type="subcellular location">
    <subcellularLocation>
        <location evidence="1">Nucleus</location>
    </subcellularLocation>
</comment>
<dbReference type="AlphaFoldDB" id="A0A1R3HAM4"/>
<dbReference type="Pfam" id="PF13921">
    <property type="entry name" value="Myb_DNA-bind_6"/>
    <property type="match status" value="1"/>
</dbReference>
<feature type="domain" description="Myb-like" evidence="4">
    <location>
        <begin position="543"/>
        <end position="596"/>
    </location>
</feature>
<evidence type="ECO:0000259" key="5">
    <source>
        <dbReference type="PROSITE" id="PS51294"/>
    </source>
</evidence>
<dbReference type="GO" id="GO:0006506">
    <property type="term" value="P:GPI anchor biosynthetic process"/>
    <property type="evidence" value="ECO:0007669"/>
    <property type="project" value="InterPro"/>
</dbReference>
<gene>
    <name evidence="6" type="ORF">CCACVL1_20556</name>
</gene>
<protein>
    <recommendedName>
        <fullName evidence="8">Glycosyl transferase, family 1</fullName>
    </recommendedName>
</protein>
<dbReference type="CDD" id="cd03796">
    <property type="entry name" value="GT4_PIG-A-like"/>
    <property type="match status" value="1"/>
</dbReference>
<feature type="domain" description="Myb-like" evidence="4">
    <location>
        <begin position="473"/>
        <end position="541"/>
    </location>
</feature>
<accession>A0A1R3HAM4</accession>
<dbReference type="Pfam" id="PF13692">
    <property type="entry name" value="Glyco_trans_1_4"/>
    <property type="match status" value="1"/>
</dbReference>
<dbReference type="EMBL" id="AWWV01012421">
    <property type="protein sequence ID" value="OMO67388.1"/>
    <property type="molecule type" value="Genomic_DNA"/>
</dbReference>
<keyword evidence="2" id="KW-0539">Nucleus</keyword>
<dbReference type="GO" id="GO:0000506">
    <property type="term" value="C:glycosylphosphatidylinositol-N-acetylglucosaminyltransferase (GPI-GnT) complex"/>
    <property type="evidence" value="ECO:0007669"/>
    <property type="project" value="InterPro"/>
</dbReference>
<dbReference type="InterPro" id="IPR013234">
    <property type="entry name" value="PIGA_GPI_anchor_biosynthesis"/>
</dbReference>
<dbReference type="PANTHER" id="PTHR47430">
    <property type="entry name" value="GB|AAC33480.1"/>
    <property type="match status" value="1"/>
</dbReference>
<feature type="compositionally biased region" description="Basic and acidic residues" evidence="3">
    <location>
        <begin position="40"/>
        <end position="63"/>
    </location>
</feature>
<organism evidence="6 7">
    <name type="scientific">Corchorus capsularis</name>
    <name type="common">Jute</name>
    <dbReference type="NCBI Taxonomy" id="210143"/>
    <lineage>
        <taxon>Eukaryota</taxon>
        <taxon>Viridiplantae</taxon>
        <taxon>Streptophyta</taxon>
        <taxon>Embryophyta</taxon>
        <taxon>Tracheophyta</taxon>
        <taxon>Spermatophyta</taxon>
        <taxon>Magnoliopsida</taxon>
        <taxon>eudicotyledons</taxon>
        <taxon>Gunneridae</taxon>
        <taxon>Pentapetalae</taxon>
        <taxon>rosids</taxon>
        <taxon>malvids</taxon>
        <taxon>Malvales</taxon>
        <taxon>Malvaceae</taxon>
        <taxon>Grewioideae</taxon>
        <taxon>Apeibeae</taxon>
        <taxon>Corchorus</taxon>
    </lineage>
</organism>
<dbReference type="OrthoDB" id="734129at2759"/>
<feature type="region of interest" description="Disordered" evidence="3">
    <location>
        <begin position="1"/>
        <end position="118"/>
    </location>
</feature>
<feature type="domain" description="HTH myb-type" evidence="5">
    <location>
        <begin position="428"/>
        <end position="476"/>
    </location>
</feature>
<dbReference type="SUPFAM" id="SSF46689">
    <property type="entry name" value="Homeodomain-like"/>
    <property type="match status" value="1"/>
</dbReference>
<dbReference type="InterPro" id="IPR017930">
    <property type="entry name" value="Myb_dom"/>
</dbReference>
<dbReference type="Gramene" id="OMO67388">
    <property type="protein sequence ID" value="OMO67388"/>
    <property type="gene ID" value="CCACVL1_20556"/>
</dbReference>
<evidence type="ECO:0000256" key="1">
    <source>
        <dbReference type="ARBA" id="ARBA00004123"/>
    </source>
</evidence>
<feature type="region of interest" description="Disordered" evidence="3">
    <location>
        <begin position="184"/>
        <end position="241"/>
    </location>
</feature>